<protein>
    <submittedName>
        <fullName evidence="9">Sugar ABC transporter permease</fullName>
    </submittedName>
</protein>
<evidence type="ECO:0000256" key="5">
    <source>
        <dbReference type="ARBA" id="ARBA00022989"/>
    </source>
</evidence>
<dbReference type="Proteomes" id="UP000014155">
    <property type="component" value="Unassembled WGS sequence"/>
</dbReference>
<evidence type="ECO:0000256" key="7">
    <source>
        <dbReference type="RuleBase" id="RU363032"/>
    </source>
</evidence>
<organism evidence="9 10">
    <name type="scientific">Ruminiclostridium cellobioparum subsp. termitidis CT1112</name>
    <dbReference type="NCBI Taxonomy" id="1195236"/>
    <lineage>
        <taxon>Bacteria</taxon>
        <taxon>Bacillati</taxon>
        <taxon>Bacillota</taxon>
        <taxon>Clostridia</taxon>
        <taxon>Eubacteriales</taxon>
        <taxon>Oscillospiraceae</taxon>
        <taxon>Ruminiclostridium</taxon>
    </lineage>
</organism>
<dbReference type="STRING" id="1195236.CTER_1609"/>
<dbReference type="Pfam" id="PF00528">
    <property type="entry name" value="BPD_transp_1"/>
    <property type="match status" value="1"/>
</dbReference>
<evidence type="ECO:0000313" key="9">
    <source>
        <dbReference type="EMBL" id="EMS72502.1"/>
    </source>
</evidence>
<evidence type="ECO:0000256" key="4">
    <source>
        <dbReference type="ARBA" id="ARBA00022692"/>
    </source>
</evidence>
<feature type="transmembrane region" description="Helical" evidence="7">
    <location>
        <begin position="124"/>
        <end position="145"/>
    </location>
</feature>
<dbReference type="EMBL" id="AORV01000027">
    <property type="protein sequence ID" value="EMS72502.1"/>
    <property type="molecule type" value="Genomic_DNA"/>
</dbReference>
<feature type="transmembrane region" description="Helical" evidence="7">
    <location>
        <begin position="228"/>
        <end position="248"/>
    </location>
</feature>
<proteinExistence type="inferred from homology"/>
<evidence type="ECO:0000256" key="6">
    <source>
        <dbReference type="ARBA" id="ARBA00023136"/>
    </source>
</evidence>
<reference evidence="9 10" key="1">
    <citation type="journal article" date="2013" name="Genome Announc.">
        <title>Draft Genome Sequence of the Cellulolytic, Mesophilic, Anaerobic Bacterium Clostridium termitidis Strain CT1112 (DSM 5398).</title>
        <authorList>
            <person name="Lal S."/>
            <person name="Ramachandran U."/>
            <person name="Zhang X."/>
            <person name="Munir R."/>
            <person name="Sparling R."/>
            <person name="Levin D.B."/>
        </authorList>
    </citation>
    <scope>NUCLEOTIDE SEQUENCE [LARGE SCALE GENOMIC DNA]</scope>
    <source>
        <strain evidence="9 10">CT1112</strain>
    </source>
</reference>
<dbReference type="SUPFAM" id="SSF160964">
    <property type="entry name" value="MalF N-terminal region-like"/>
    <property type="match status" value="1"/>
</dbReference>
<dbReference type="Gene3D" id="1.10.3720.10">
    <property type="entry name" value="MetI-like"/>
    <property type="match status" value="1"/>
</dbReference>
<dbReference type="InterPro" id="IPR051393">
    <property type="entry name" value="ABC_transporter_permease"/>
</dbReference>
<feature type="transmembrane region" description="Helical" evidence="7">
    <location>
        <begin position="294"/>
        <end position="313"/>
    </location>
</feature>
<sequence>MVKNLTYKTGQSSKGISSNKINLGTKIAPYIFISPYFLIWIAFTIFPILFTFYISLTEWNGFDKKIFVGLQNYVHLIKDERFYSALGNTLLFMVMIIPVQIFLGMVIAAMLSNKNMIGKNTFRLFNFLPYLTTPVALGLIFGILFDYQFGNINAVLSGLGLIKENINWLGEPWPSRIMISLITIWRYYGYTSILFLAGITNISPELYEAGDIDGANPVQKFFKITVPLLKPVFIFVVLTTMIGCFQIFEEPFMMFTSQGQPLVGGPENASLTGVWLMYDTAFGTVMNFGYGSTIAYGLFVFIGFLTVIANHIMKRGED</sequence>
<gene>
    <name evidence="9" type="ORF">CTER_1609</name>
</gene>
<evidence type="ECO:0000313" key="10">
    <source>
        <dbReference type="Proteomes" id="UP000014155"/>
    </source>
</evidence>
<feature type="domain" description="ABC transmembrane type-1" evidence="8">
    <location>
        <begin position="86"/>
        <end position="309"/>
    </location>
</feature>
<comment type="similarity">
    <text evidence="7">Belongs to the binding-protein-dependent transport system permease family.</text>
</comment>
<evidence type="ECO:0000256" key="3">
    <source>
        <dbReference type="ARBA" id="ARBA00022475"/>
    </source>
</evidence>
<evidence type="ECO:0000256" key="1">
    <source>
        <dbReference type="ARBA" id="ARBA00004651"/>
    </source>
</evidence>
<dbReference type="PANTHER" id="PTHR30193">
    <property type="entry name" value="ABC TRANSPORTER PERMEASE PROTEIN"/>
    <property type="match status" value="1"/>
</dbReference>
<dbReference type="CDD" id="cd06261">
    <property type="entry name" value="TM_PBP2"/>
    <property type="match status" value="1"/>
</dbReference>
<keyword evidence="3" id="KW-1003">Cell membrane</keyword>
<dbReference type="PANTHER" id="PTHR30193:SF37">
    <property type="entry name" value="INNER MEMBRANE ABC TRANSPORTER PERMEASE PROTEIN YCJO"/>
    <property type="match status" value="1"/>
</dbReference>
<name>S0FKU7_RUMCE</name>
<accession>S0FKU7</accession>
<keyword evidence="6 7" id="KW-0472">Membrane</keyword>
<keyword evidence="4 7" id="KW-0812">Transmembrane</keyword>
<feature type="transmembrane region" description="Helical" evidence="7">
    <location>
        <begin position="90"/>
        <end position="112"/>
    </location>
</feature>
<comment type="subcellular location">
    <subcellularLocation>
        <location evidence="1 7">Cell membrane</location>
        <topology evidence="1 7">Multi-pass membrane protein</topology>
    </subcellularLocation>
</comment>
<keyword evidence="10" id="KW-1185">Reference proteome</keyword>
<dbReference type="eggNOG" id="COG1175">
    <property type="taxonomic scope" value="Bacteria"/>
</dbReference>
<keyword evidence="2 7" id="KW-0813">Transport</keyword>
<dbReference type="GO" id="GO:0005886">
    <property type="term" value="C:plasma membrane"/>
    <property type="evidence" value="ECO:0007669"/>
    <property type="project" value="UniProtKB-SubCell"/>
</dbReference>
<keyword evidence="5 7" id="KW-1133">Transmembrane helix</keyword>
<comment type="caution">
    <text evidence="9">The sequence shown here is derived from an EMBL/GenBank/DDBJ whole genome shotgun (WGS) entry which is preliminary data.</text>
</comment>
<feature type="transmembrane region" description="Helical" evidence="7">
    <location>
        <begin position="30"/>
        <end position="54"/>
    </location>
</feature>
<dbReference type="InterPro" id="IPR000515">
    <property type="entry name" value="MetI-like"/>
</dbReference>
<dbReference type="GO" id="GO:0055085">
    <property type="term" value="P:transmembrane transport"/>
    <property type="evidence" value="ECO:0007669"/>
    <property type="project" value="InterPro"/>
</dbReference>
<dbReference type="SUPFAM" id="SSF161098">
    <property type="entry name" value="MetI-like"/>
    <property type="match status" value="1"/>
</dbReference>
<evidence type="ECO:0000256" key="2">
    <source>
        <dbReference type="ARBA" id="ARBA00022448"/>
    </source>
</evidence>
<dbReference type="PROSITE" id="PS50928">
    <property type="entry name" value="ABC_TM1"/>
    <property type="match status" value="1"/>
</dbReference>
<evidence type="ECO:0000259" key="8">
    <source>
        <dbReference type="PROSITE" id="PS50928"/>
    </source>
</evidence>
<dbReference type="PATRIC" id="fig|1195236.3.peg.1935"/>
<feature type="transmembrane region" description="Helical" evidence="7">
    <location>
        <begin position="177"/>
        <end position="197"/>
    </location>
</feature>
<dbReference type="InterPro" id="IPR035906">
    <property type="entry name" value="MetI-like_sf"/>
</dbReference>
<dbReference type="AlphaFoldDB" id="S0FKU7"/>